<accession>A0A6A6ITC1</accession>
<keyword evidence="1" id="KW-0812">Transmembrane</keyword>
<keyword evidence="3" id="KW-1185">Reference proteome</keyword>
<keyword evidence="1" id="KW-1133">Transmembrane helix</keyword>
<gene>
    <name evidence="2" type="ORF">BU26DRAFT_221668</name>
</gene>
<organism evidence="2 3">
    <name type="scientific">Trematosphaeria pertusa</name>
    <dbReference type="NCBI Taxonomy" id="390896"/>
    <lineage>
        <taxon>Eukaryota</taxon>
        <taxon>Fungi</taxon>
        <taxon>Dikarya</taxon>
        <taxon>Ascomycota</taxon>
        <taxon>Pezizomycotina</taxon>
        <taxon>Dothideomycetes</taxon>
        <taxon>Pleosporomycetidae</taxon>
        <taxon>Pleosporales</taxon>
        <taxon>Massarineae</taxon>
        <taxon>Trematosphaeriaceae</taxon>
        <taxon>Trematosphaeria</taxon>
    </lineage>
</organism>
<protein>
    <submittedName>
        <fullName evidence="2">Uncharacterized protein</fullName>
    </submittedName>
</protein>
<reference evidence="2" key="1">
    <citation type="journal article" date="2020" name="Stud. Mycol.">
        <title>101 Dothideomycetes genomes: a test case for predicting lifestyles and emergence of pathogens.</title>
        <authorList>
            <person name="Haridas S."/>
            <person name="Albert R."/>
            <person name="Binder M."/>
            <person name="Bloem J."/>
            <person name="Labutti K."/>
            <person name="Salamov A."/>
            <person name="Andreopoulos B."/>
            <person name="Baker S."/>
            <person name="Barry K."/>
            <person name="Bills G."/>
            <person name="Bluhm B."/>
            <person name="Cannon C."/>
            <person name="Castanera R."/>
            <person name="Culley D."/>
            <person name="Daum C."/>
            <person name="Ezra D."/>
            <person name="Gonzalez J."/>
            <person name="Henrissat B."/>
            <person name="Kuo A."/>
            <person name="Liang C."/>
            <person name="Lipzen A."/>
            <person name="Lutzoni F."/>
            <person name="Magnuson J."/>
            <person name="Mondo S."/>
            <person name="Nolan M."/>
            <person name="Ohm R."/>
            <person name="Pangilinan J."/>
            <person name="Park H.-J."/>
            <person name="Ramirez L."/>
            <person name="Alfaro M."/>
            <person name="Sun H."/>
            <person name="Tritt A."/>
            <person name="Yoshinaga Y."/>
            <person name="Zwiers L.-H."/>
            <person name="Turgeon B."/>
            <person name="Goodwin S."/>
            <person name="Spatafora J."/>
            <person name="Crous P."/>
            <person name="Grigoriev I."/>
        </authorList>
    </citation>
    <scope>NUCLEOTIDE SEQUENCE</scope>
    <source>
        <strain evidence="2">CBS 122368</strain>
    </source>
</reference>
<evidence type="ECO:0000256" key="1">
    <source>
        <dbReference type="SAM" id="Phobius"/>
    </source>
</evidence>
<evidence type="ECO:0000313" key="3">
    <source>
        <dbReference type="Proteomes" id="UP000800094"/>
    </source>
</evidence>
<proteinExistence type="predicted"/>
<sequence length="117" mass="13233">MKRNVVVLERATSYHRYKYHPTSRFGPGLVRHALKHRPFHAWSCLFVSAPFPIWAAAYIFHPARLARTLTCLTSSVGSGPPVCWLSRLAIEVLCRGGRALIVCGTPPSRKPRRRRPS</sequence>
<dbReference type="GeneID" id="54574093"/>
<dbReference type="RefSeq" id="XP_033688382.1">
    <property type="nucleotide sequence ID" value="XM_033820763.1"/>
</dbReference>
<dbReference type="EMBL" id="ML987191">
    <property type="protein sequence ID" value="KAF2253378.1"/>
    <property type="molecule type" value="Genomic_DNA"/>
</dbReference>
<dbReference type="AlphaFoldDB" id="A0A6A6ITC1"/>
<evidence type="ECO:0000313" key="2">
    <source>
        <dbReference type="EMBL" id="KAF2253378.1"/>
    </source>
</evidence>
<dbReference type="Proteomes" id="UP000800094">
    <property type="component" value="Unassembled WGS sequence"/>
</dbReference>
<name>A0A6A6ITC1_9PLEO</name>
<keyword evidence="1" id="KW-0472">Membrane</keyword>
<feature type="transmembrane region" description="Helical" evidence="1">
    <location>
        <begin position="39"/>
        <end position="60"/>
    </location>
</feature>